<evidence type="ECO:0000259" key="4">
    <source>
        <dbReference type="Pfam" id="PF13485"/>
    </source>
</evidence>
<dbReference type="SUPFAM" id="SSF48452">
    <property type="entry name" value="TPR-like"/>
    <property type="match status" value="1"/>
</dbReference>
<evidence type="ECO:0000256" key="1">
    <source>
        <dbReference type="ARBA" id="ARBA00022737"/>
    </source>
</evidence>
<dbReference type="PANTHER" id="PTHR45586:SF1">
    <property type="entry name" value="LIPOPOLYSACCHARIDE ASSEMBLY PROTEIN B"/>
    <property type="match status" value="1"/>
</dbReference>
<dbReference type="PANTHER" id="PTHR45586">
    <property type="entry name" value="TPR REPEAT-CONTAINING PROTEIN PA4667"/>
    <property type="match status" value="1"/>
</dbReference>
<protein>
    <submittedName>
        <fullName evidence="5">Lipoprotein</fullName>
    </submittedName>
</protein>
<dbReference type="Proteomes" id="UP001317705">
    <property type="component" value="Chromosome"/>
</dbReference>
<gene>
    <name evidence="5" type="ORF">GURASL_22600</name>
</gene>
<dbReference type="InterPro" id="IPR019734">
    <property type="entry name" value="TPR_rpt"/>
</dbReference>
<dbReference type="EMBL" id="AP027151">
    <property type="protein sequence ID" value="BDV43337.1"/>
    <property type="molecule type" value="Genomic_DNA"/>
</dbReference>
<feature type="repeat" description="TPR" evidence="3">
    <location>
        <begin position="53"/>
        <end position="86"/>
    </location>
</feature>
<keyword evidence="5" id="KW-0449">Lipoprotein</keyword>
<name>A0ABN6VV03_9BACT</name>
<sequence length="406" mass="45717">MVGLGAARAADPLLHNDYAAALIDRGEYEQAIEQLEKAYSLFSSDRTLKENLATAHALLGQKLLDKKSYPQAAEQFGKALELSPDTPRFHLLRGIALTFARDYDAARYELETTRTLGGDSADVFYFLGKTFYDVGETAQALDFWEKAAALAPGDARFAGLLERMRREQSAEGKMDRGYSSRFIVSYDTEVQSGKALDILDALERVYNDVGADLDFYPEARVPVILYTLKDYREVTRSPHWSGGLYDGKIRLPIGGATELTPELRATLRHEYTHAVVRELTRGNCPTWLNEGIAELQGRQESNPPLIELAQAIKTGAFIPLRSLEGNFSALDEQRIRLAYEESYAVVNYLVTNYGWYRVKAILANLGEGVPFDQAVTRGLADFALSYDDFSREWRDSMQQQYRDRKN</sequence>
<dbReference type="PROSITE" id="PS50005">
    <property type="entry name" value="TPR"/>
    <property type="match status" value="2"/>
</dbReference>
<feature type="repeat" description="TPR" evidence="3">
    <location>
        <begin position="121"/>
        <end position="154"/>
    </location>
</feature>
<dbReference type="InterPro" id="IPR011990">
    <property type="entry name" value="TPR-like_helical_dom_sf"/>
</dbReference>
<dbReference type="Pfam" id="PF13424">
    <property type="entry name" value="TPR_12"/>
    <property type="match status" value="1"/>
</dbReference>
<dbReference type="SMART" id="SM00028">
    <property type="entry name" value="TPR"/>
    <property type="match status" value="3"/>
</dbReference>
<keyword evidence="6" id="KW-1185">Reference proteome</keyword>
<dbReference type="Gene3D" id="1.25.40.10">
    <property type="entry name" value="Tetratricopeptide repeat domain"/>
    <property type="match status" value="1"/>
</dbReference>
<proteinExistence type="predicted"/>
<keyword evidence="2 3" id="KW-0802">TPR repeat</keyword>
<keyword evidence="1" id="KW-0677">Repeat</keyword>
<dbReference type="InterPro" id="IPR051012">
    <property type="entry name" value="CellSynth/LPSAsmb/PSIAsmb"/>
</dbReference>
<organism evidence="5 6">
    <name type="scientific">Geotalea uraniireducens</name>
    <dbReference type="NCBI Taxonomy" id="351604"/>
    <lineage>
        <taxon>Bacteria</taxon>
        <taxon>Pseudomonadati</taxon>
        <taxon>Thermodesulfobacteriota</taxon>
        <taxon>Desulfuromonadia</taxon>
        <taxon>Geobacterales</taxon>
        <taxon>Geobacteraceae</taxon>
        <taxon>Geotalea</taxon>
    </lineage>
</organism>
<feature type="domain" description="Peptidase MA-like" evidence="4">
    <location>
        <begin position="236"/>
        <end position="396"/>
    </location>
</feature>
<evidence type="ECO:0000313" key="6">
    <source>
        <dbReference type="Proteomes" id="UP001317705"/>
    </source>
</evidence>
<evidence type="ECO:0000313" key="5">
    <source>
        <dbReference type="EMBL" id="BDV43337.1"/>
    </source>
</evidence>
<accession>A0ABN6VV03</accession>
<reference evidence="5 6" key="1">
    <citation type="submission" date="2022-12" db="EMBL/GenBank/DDBJ databases">
        <title>Polyphasic characterization of Geotalea uranireducens NIT-SL11 newly isolated from a complex of sewage sludge and microbially reduced graphene oxide.</title>
        <authorList>
            <person name="Xie L."/>
            <person name="Yoshida N."/>
            <person name="Meng L."/>
        </authorList>
    </citation>
    <scope>NUCLEOTIDE SEQUENCE [LARGE SCALE GENOMIC DNA]</scope>
    <source>
        <strain evidence="5 6">NIT-SL11</strain>
    </source>
</reference>
<dbReference type="Pfam" id="PF13485">
    <property type="entry name" value="Peptidase_MA_2"/>
    <property type="match status" value="1"/>
</dbReference>
<evidence type="ECO:0000256" key="3">
    <source>
        <dbReference type="PROSITE-ProRule" id="PRU00339"/>
    </source>
</evidence>
<evidence type="ECO:0000256" key="2">
    <source>
        <dbReference type="ARBA" id="ARBA00022803"/>
    </source>
</evidence>
<dbReference type="InterPro" id="IPR039568">
    <property type="entry name" value="Peptidase_MA-like_dom"/>
</dbReference>